<dbReference type="AlphaFoldDB" id="A0A382M5Q7"/>
<sequence>MVNIVRIDTDEADFENRLGNLLEWEAREDATVEVTAKTAIERVRAEGDRALIALTAEYDRFEVSSMEELTVSPGKCLEAYERLANSDRKALEEAATRIKSFHETEIDESFETVDEHGNFLGYRVTAIQHIGVYVPGGQAAYPSSVLMTVIPARIAGVREITAVVPAPMGECNRHVLAAMHVAEVDRIYTIGGAQAIAALAYGTETVKSVDKIVGPGGAFVAAAKRLVFGPVGIDAIA</sequence>
<evidence type="ECO:0000256" key="3">
    <source>
        <dbReference type="ARBA" id="ARBA00022723"/>
    </source>
</evidence>
<keyword evidence="3" id="KW-0479">Metal-binding</keyword>
<dbReference type="GO" id="GO:0004399">
    <property type="term" value="F:histidinol dehydrogenase activity"/>
    <property type="evidence" value="ECO:0007669"/>
    <property type="project" value="TreeGrafter"/>
</dbReference>
<dbReference type="PRINTS" id="PR00083">
    <property type="entry name" value="HOLDHDRGNASE"/>
</dbReference>
<organism evidence="6">
    <name type="scientific">marine metagenome</name>
    <dbReference type="NCBI Taxonomy" id="408172"/>
    <lineage>
        <taxon>unclassified sequences</taxon>
        <taxon>metagenomes</taxon>
        <taxon>ecological metagenomes</taxon>
    </lineage>
</organism>
<dbReference type="Gene3D" id="3.40.50.1980">
    <property type="entry name" value="Nitrogenase molybdenum iron protein domain"/>
    <property type="match status" value="1"/>
</dbReference>
<feature type="non-terminal residue" evidence="6">
    <location>
        <position position="237"/>
    </location>
</feature>
<dbReference type="GO" id="GO:0000105">
    <property type="term" value="P:L-histidine biosynthetic process"/>
    <property type="evidence" value="ECO:0007669"/>
    <property type="project" value="TreeGrafter"/>
</dbReference>
<accession>A0A382M5Q7</accession>
<dbReference type="InterPro" id="IPR012131">
    <property type="entry name" value="Hstdl_DH"/>
</dbReference>
<evidence type="ECO:0000256" key="4">
    <source>
        <dbReference type="ARBA" id="ARBA00022833"/>
    </source>
</evidence>
<comment type="similarity">
    <text evidence="2">Belongs to the histidinol dehydrogenase family.</text>
</comment>
<name>A0A382M5Q7_9ZZZZ</name>
<evidence type="ECO:0000256" key="1">
    <source>
        <dbReference type="ARBA" id="ARBA00001947"/>
    </source>
</evidence>
<dbReference type="Pfam" id="PF00815">
    <property type="entry name" value="Histidinol_dh"/>
    <property type="match status" value="1"/>
</dbReference>
<gene>
    <name evidence="6" type="ORF">METZ01_LOCUS297208</name>
</gene>
<evidence type="ECO:0000256" key="2">
    <source>
        <dbReference type="ARBA" id="ARBA00010178"/>
    </source>
</evidence>
<dbReference type="GO" id="GO:0046872">
    <property type="term" value="F:metal ion binding"/>
    <property type="evidence" value="ECO:0007669"/>
    <property type="project" value="UniProtKB-KW"/>
</dbReference>
<evidence type="ECO:0000313" key="6">
    <source>
        <dbReference type="EMBL" id="SVC44354.1"/>
    </source>
</evidence>
<evidence type="ECO:0000256" key="5">
    <source>
        <dbReference type="ARBA" id="ARBA00023002"/>
    </source>
</evidence>
<dbReference type="InterPro" id="IPR016161">
    <property type="entry name" value="Ald_DH/histidinol_DH"/>
</dbReference>
<protein>
    <recommendedName>
        <fullName evidence="7">Histidinol dehydrogenase</fullName>
    </recommendedName>
</protein>
<dbReference type="PANTHER" id="PTHR21256:SF2">
    <property type="entry name" value="HISTIDINE BIOSYNTHESIS TRIFUNCTIONAL PROTEIN"/>
    <property type="match status" value="1"/>
</dbReference>
<keyword evidence="5" id="KW-0560">Oxidoreductase</keyword>
<comment type="cofactor">
    <cofactor evidence="1">
        <name>Zn(2+)</name>
        <dbReference type="ChEBI" id="CHEBI:29105"/>
    </cofactor>
</comment>
<dbReference type="PANTHER" id="PTHR21256">
    <property type="entry name" value="HISTIDINOL DEHYDROGENASE HDH"/>
    <property type="match status" value="1"/>
</dbReference>
<proteinExistence type="inferred from homology"/>
<evidence type="ECO:0008006" key="7">
    <source>
        <dbReference type="Google" id="ProtNLM"/>
    </source>
</evidence>
<dbReference type="GO" id="GO:0005829">
    <property type="term" value="C:cytosol"/>
    <property type="evidence" value="ECO:0007669"/>
    <property type="project" value="TreeGrafter"/>
</dbReference>
<keyword evidence="4" id="KW-0862">Zinc</keyword>
<dbReference type="GO" id="GO:0051287">
    <property type="term" value="F:NAD binding"/>
    <property type="evidence" value="ECO:0007669"/>
    <property type="project" value="InterPro"/>
</dbReference>
<reference evidence="6" key="1">
    <citation type="submission" date="2018-05" db="EMBL/GenBank/DDBJ databases">
        <authorList>
            <person name="Lanie J.A."/>
            <person name="Ng W.-L."/>
            <person name="Kazmierczak K.M."/>
            <person name="Andrzejewski T.M."/>
            <person name="Davidsen T.M."/>
            <person name="Wayne K.J."/>
            <person name="Tettelin H."/>
            <person name="Glass J.I."/>
            <person name="Rusch D."/>
            <person name="Podicherti R."/>
            <person name="Tsui H.-C.T."/>
            <person name="Winkler M.E."/>
        </authorList>
    </citation>
    <scope>NUCLEOTIDE SEQUENCE</scope>
</reference>
<dbReference type="EMBL" id="UINC01091522">
    <property type="protein sequence ID" value="SVC44354.1"/>
    <property type="molecule type" value="Genomic_DNA"/>
</dbReference>
<dbReference type="SUPFAM" id="SSF53720">
    <property type="entry name" value="ALDH-like"/>
    <property type="match status" value="1"/>
</dbReference>
<dbReference type="FunFam" id="3.40.50.1980:FF:000026">
    <property type="entry name" value="Histidinol dehydrogenase"/>
    <property type="match status" value="1"/>
</dbReference>